<accession>F8E3J7</accession>
<keyword evidence="4" id="KW-1185">Reference proteome</keyword>
<dbReference type="HOGENOM" id="CLU_017917_0_0_11"/>
<dbReference type="OrthoDB" id="3797035at2"/>
<feature type="region of interest" description="Disordered" evidence="1">
    <location>
        <begin position="536"/>
        <end position="608"/>
    </location>
</feature>
<dbReference type="STRING" id="662755.CRES_2170"/>
<organism evidence="3 4">
    <name type="scientific">Corynebacterium resistens (strain DSM 45100 / JCM 12819 / GTC 2026 / SICGH 158)</name>
    <dbReference type="NCBI Taxonomy" id="662755"/>
    <lineage>
        <taxon>Bacteria</taxon>
        <taxon>Bacillati</taxon>
        <taxon>Actinomycetota</taxon>
        <taxon>Actinomycetes</taxon>
        <taxon>Mycobacteriales</taxon>
        <taxon>Corynebacteriaceae</taxon>
        <taxon>Corynebacterium</taxon>
    </lineage>
</organism>
<feature type="compositionally biased region" description="Polar residues" evidence="1">
    <location>
        <begin position="554"/>
        <end position="575"/>
    </location>
</feature>
<evidence type="ECO:0000313" key="3">
    <source>
        <dbReference type="EMBL" id="AEI10523.1"/>
    </source>
</evidence>
<evidence type="ECO:0000256" key="1">
    <source>
        <dbReference type="SAM" id="MobiDB-lite"/>
    </source>
</evidence>
<feature type="transmembrane region" description="Helical" evidence="2">
    <location>
        <begin position="923"/>
        <end position="944"/>
    </location>
</feature>
<evidence type="ECO:0000313" key="4">
    <source>
        <dbReference type="Proteomes" id="UP000000492"/>
    </source>
</evidence>
<sequence>MSPRHSSERAHSTRTPRPARRVLGAVLAAGVLTGSSWGWGTLGNSADEKLFSWPGAGVSAAAPNPITGTTNSATGPDNSELDRYFGGRLPSFPGNPSADTATSNASNTSAASSQWSNPNARSTDPNFHVSLNVLELPRINGDVATFRLRLTNNRTTAITNPTISFAWREAAQIESLRVAQLANLGEYPRQGPAVELQGTIEPGQSRDITVELLGSDATTNNSNTVSAGDRVSLNAPGLTQPGARPIIFNAGGTLAGEDAPGGPVGSIAVARTAVSVASDKKSAPTPLTMLWPLAAQTSVVPGATGDAPTPKPLYLRNENLAKELGEGGRLRGLLDAYREAAGGAGGRELRAATCLAIDPELVNTVERMTHGYRVGQQVPEPVKEQRRLRDSWGELLGGDDDGSVAGNGVDAAKSWLDDLRELVKDGCSVALPYAGADINAVASAGDDWLGVQAFGMGTQIIKRVLGVVPQQNIVVPDSGYVSPEAVRMLAAGVTQGIDADSSTRFEAMQAGLPALPAEGAVTALVADNTVQQSKAARQVEAGSAGTSGERAAEAQQNAAIDNSWNERITRLTSGANPGGEVAPGGNEADQTTDRKQTQHDRAASQSHQYTAVSFSGNLGTLLQATGSSPAVAPYSNPESRYPTEADSSAARMGTALAGLDLEIAGQKPVLAVPPANWGVNKQEAAAVLQKLSQHLTRGSATPAPLSRISTPRGDLKDEELAQGSTTVPYDDPGASSPALTSFVGNIAGQVRDVTQFMRNDPKIVLQREVFTRPLFADLVRSLSGYSMRVRSQWEEQRKGRVSEATRVADVTDKLHKSVTLVPPGNVFTRTSDSSPLIVVARNGLPLPVRAKLEYSADESSGVSIDVPEAQDIPARGSITMSLTTEMPADGGAEQMELWLATPDDTRISTPVQLRVQSTPGVRMPVLLIAGAVVLAIAITARLPWVRRSGRRGKNRLVELTSRPVNR</sequence>
<feature type="region of interest" description="Disordered" evidence="1">
    <location>
        <begin position="62"/>
        <end position="123"/>
    </location>
</feature>
<evidence type="ECO:0000256" key="2">
    <source>
        <dbReference type="SAM" id="Phobius"/>
    </source>
</evidence>
<feature type="compositionally biased region" description="Low complexity" evidence="1">
    <location>
        <begin position="97"/>
        <end position="117"/>
    </location>
</feature>
<dbReference type="KEGG" id="crd:CRES_2170"/>
<keyword evidence="2" id="KW-0472">Membrane</keyword>
<dbReference type="RefSeq" id="WP_013889501.1">
    <property type="nucleotide sequence ID" value="NC_015673.1"/>
</dbReference>
<feature type="region of interest" description="Disordered" evidence="1">
    <location>
        <begin position="628"/>
        <end position="648"/>
    </location>
</feature>
<name>F8E3J7_CORRG</name>
<dbReference type="EMBL" id="CP002857">
    <property type="protein sequence ID" value="AEI10523.1"/>
    <property type="molecule type" value="Genomic_DNA"/>
</dbReference>
<keyword evidence="2" id="KW-1133">Transmembrane helix</keyword>
<feature type="compositionally biased region" description="Basic and acidic residues" evidence="1">
    <location>
        <begin position="591"/>
        <end position="602"/>
    </location>
</feature>
<dbReference type="Proteomes" id="UP000000492">
    <property type="component" value="Chromosome"/>
</dbReference>
<reference evidence="3 4" key="1">
    <citation type="journal article" date="2012" name="BMC Genomics">
        <title>Complete genome sequence, lifestyle, and multi-drug resistance of the human pathogen Corynebacterium resistens DSM 45100 isolated from blood samples of a leukemia patient.</title>
        <authorList>
            <person name="Schroder J."/>
            <person name="Maus I."/>
            <person name="Meyer K."/>
            <person name="Wordemann S."/>
            <person name="Blom J."/>
            <person name="Jaenicke S."/>
            <person name="Schneider J."/>
            <person name="Trost E."/>
            <person name="Tauch A."/>
        </authorList>
    </citation>
    <scope>NUCLEOTIDE SEQUENCE [LARGE SCALE GENOMIC DNA]</scope>
    <source>
        <strain evidence="4">DSM 45100 / JCM 12819 / CCUG 50093 / GTC 2026 / SICGH 158</strain>
    </source>
</reference>
<feature type="region of interest" description="Disordered" evidence="1">
    <location>
        <begin position="695"/>
        <end position="714"/>
    </location>
</feature>
<feature type="compositionally biased region" description="Polar residues" evidence="1">
    <location>
        <begin position="66"/>
        <end position="77"/>
    </location>
</feature>
<dbReference type="AlphaFoldDB" id="F8E3J7"/>
<keyword evidence="2" id="KW-0812">Transmembrane</keyword>
<gene>
    <name evidence="3" type="ordered locus">CRES_2170</name>
</gene>
<protein>
    <submittedName>
        <fullName evidence="3">Secreted protein</fullName>
    </submittedName>
</protein>
<proteinExistence type="predicted"/>
<dbReference type="eggNOG" id="COG3170">
    <property type="taxonomic scope" value="Bacteria"/>
</dbReference>